<keyword evidence="4" id="KW-1185">Reference proteome</keyword>
<evidence type="ECO:0000256" key="1">
    <source>
        <dbReference type="SAM" id="Phobius"/>
    </source>
</evidence>
<dbReference type="PANTHER" id="PTHR36587">
    <property type="entry name" value="EXPRESSION SITE-ASSOCIATED GENE 3 (ESAG3)-LIKE PROTEIN"/>
    <property type="match status" value="1"/>
</dbReference>
<dbReference type="GeneID" id="19011047"/>
<dbReference type="RefSeq" id="XP_007508350.1">
    <property type="nucleotide sequence ID" value="XM_007508288.1"/>
</dbReference>
<reference evidence="3 4" key="1">
    <citation type="submission" date="2011-10" db="EMBL/GenBank/DDBJ databases">
        <authorList>
            <person name="Genoscope - CEA"/>
        </authorList>
    </citation>
    <scope>NUCLEOTIDE SEQUENCE [LARGE SCALE GENOMIC DNA]</scope>
    <source>
        <strain evidence="3 4">RCC 1105</strain>
    </source>
</reference>
<dbReference type="EMBL" id="FO082262">
    <property type="protein sequence ID" value="CCO20454.1"/>
    <property type="molecule type" value="Genomic_DNA"/>
</dbReference>
<dbReference type="KEGG" id="bpg:Bathy17g01570"/>
<dbReference type="Pfam" id="PF25342">
    <property type="entry name" value="GT_PLOD"/>
    <property type="match status" value="1"/>
</dbReference>
<gene>
    <name evidence="3" type="ordered locus">Bathy17g01570</name>
</gene>
<keyword evidence="1" id="KW-1133">Transmembrane helix</keyword>
<organism evidence="3 4">
    <name type="scientific">Bathycoccus prasinos</name>
    <dbReference type="NCBI Taxonomy" id="41875"/>
    <lineage>
        <taxon>Eukaryota</taxon>
        <taxon>Viridiplantae</taxon>
        <taxon>Chlorophyta</taxon>
        <taxon>Mamiellophyceae</taxon>
        <taxon>Mamiellales</taxon>
        <taxon>Bathycoccaceae</taxon>
        <taxon>Bathycoccus</taxon>
    </lineage>
</organism>
<dbReference type="Proteomes" id="UP000198341">
    <property type="component" value="Chromosome 17"/>
</dbReference>
<accession>K8ER97</accession>
<proteinExistence type="predicted"/>
<keyword evidence="1" id="KW-0812">Transmembrane</keyword>
<dbReference type="PANTHER" id="PTHR36587:SF2">
    <property type="entry name" value="EXPRESSION SITE-ASSOCIATED GENE 3 (ESAG3)-LIKE PROTEIN"/>
    <property type="match status" value="1"/>
</dbReference>
<sequence>MESRVVIDSREGEHHHRHQSIIINNNNVGNRKGAILNTFIVLVFIACVLLFEELVAVGLVVRRRVVVGFPLYDTGEEVDREAEDANVWTMTPEYEEEKQREQTSPVFITFSDIVGDGVCAGVETALLRGIELNVIGVADTKSEGEKNGFALEEFAKVKTVKSRKMYGFLEALTEKEKHWEAFGIASGDTIVNIADASDVLYFQDGATIMEKYKQIVRDAPVDESRKHTIVLIGAERNCWPSMDGEKELIPGGRKYCEQFKAVSGNSSYHFLNSGSLMGRVDAVKALLKRVESVMDGGKQNDDDQQLLQMQYERQIKQKSEGGGKEEDAFTILLDHKASIFQTGWGSHLANGRYAARDPNGAYYNEAKCAVENTEHNSEPSIIHFNGGKRRNKVAVSLVRDAVR</sequence>
<dbReference type="OrthoDB" id="69177at2759"/>
<protein>
    <submittedName>
        <fullName evidence="3">Lysyl hydroxylase (ISS)</fullName>
    </submittedName>
</protein>
<dbReference type="AlphaFoldDB" id="K8ER97"/>
<feature type="transmembrane region" description="Helical" evidence="1">
    <location>
        <begin position="34"/>
        <end position="61"/>
    </location>
</feature>
<evidence type="ECO:0000259" key="2">
    <source>
        <dbReference type="Pfam" id="PF25342"/>
    </source>
</evidence>
<evidence type="ECO:0000313" key="3">
    <source>
        <dbReference type="EMBL" id="CCO20454.1"/>
    </source>
</evidence>
<keyword evidence="1" id="KW-0472">Membrane</keyword>
<name>K8ER97_9CHLO</name>
<dbReference type="CDD" id="cd22997">
    <property type="entry name" value="GT_LH"/>
    <property type="match status" value="1"/>
</dbReference>
<feature type="domain" description="PLOD1-3-like GT" evidence="2">
    <location>
        <begin position="187"/>
        <end position="389"/>
    </location>
</feature>
<evidence type="ECO:0000313" key="4">
    <source>
        <dbReference type="Proteomes" id="UP000198341"/>
    </source>
</evidence>
<dbReference type="InterPro" id="IPR057589">
    <property type="entry name" value="GT_PLOD"/>
</dbReference>